<organism evidence="2">
    <name type="scientific">freshwater metagenome</name>
    <dbReference type="NCBI Taxonomy" id="449393"/>
    <lineage>
        <taxon>unclassified sequences</taxon>
        <taxon>metagenomes</taxon>
        <taxon>ecological metagenomes</taxon>
    </lineage>
</organism>
<dbReference type="EMBL" id="CAFBQU010000017">
    <property type="protein sequence ID" value="CAB5064971.1"/>
    <property type="molecule type" value="Genomic_DNA"/>
</dbReference>
<name>A0A6J7UGL6_9ZZZZ</name>
<feature type="transmembrane region" description="Helical" evidence="1">
    <location>
        <begin position="132"/>
        <end position="150"/>
    </location>
</feature>
<keyword evidence="1" id="KW-0472">Membrane</keyword>
<proteinExistence type="predicted"/>
<evidence type="ECO:0000313" key="2">
    <source>
        <dbReference type="EMBL" id="CAB5064971.1"/>
    </source>
</evidence>
<sequence length="172" mass="19563">MGWFATYIRTDTRIESLIIGMLGAVLMMKTNVVKPTFLRYASFPAVIVVVVIVLYGRADGSFMWFGGMTLFDFACLVIVLALAHQAFFASRILCWKPIAWVGVISYGLYIWQIPVFRIIQRHGEKLSNIERLVLAMSATFLLSALSWYLIERPAMRSQWGQRLAGTFRSKAQ</sequence>
<reference evidence="2" key="1">
    <citation type="submission" date="2020-05" db="EMBL/GenBank/DDBJ databases">
        <authorList>
            <person name="Chiriac C."/>
            <person name="Salcher M."/>
            <person name="Ghai R."/>
            <person name="Kavagutti S V."/>
        </authorList>
    </citation>
    <scope>NUCLEOTIDE SEQUENCE</scope>
</reference>
<keyword evidence="1" id="KW-1133">Transmembrane helix</keyword>
<accession>A0A6J7UGL6</accession>
<dbReference type="PANTHER" id="PTHR23028">
    <property type="entry name" value="ACETYLTRANSFERASE"/>
    <property type="match status" value="1"/>
</dbReference>
<keyword evidence="1" id="KW-0812">Transmembrane</keyword>
<feature type="transmembrane region" description="Helical" evidence="1">
    <location>
        <begin position="94"/>
        <end position="112"/>
    </location>
</feature>
<dbReference type="GO" id="GO:0016020">
    <property type="term" value="C:membrane"/>
    <property type="evidence" value="ECO:0007669"/>
    <property type="project" value="TreeGrafter"/>
</dbReference>
<dbReference type="PANTHER" id="PTHR23028:SF53">
    <property type="entry name" value="ACYL_TRANSF_3 DOMAIN-CONTAINING PROTEIN"/>
    <property type="match status" value="1"/>
</dbReference>
<dbReference type="AlphaFoldDB" id="A0A6J7UGL6"/>
<feature type="transmembrane region" description="Helical" evidence="1">
    <location>
        <begin position="37"/>
        <end position="56"/>
    </location>
</feature>
<feature type="transmembrane region" description="Helical" evidence="1">
    <location>
        <begin position="62"/>
        <end position="82"/>
    </location>
</feature>
<dbReference type="InterPro" id="IPR050879">
    <property type="entry name" value="Acyltransferase_3"/>
</dbReference>
<protein>
    <submittedName>
        <fullName evidence="2">Unannotated protein</fullName>
    </submittedName>
</protein>
<gene>
    <name evidence="2" type="ORF">UFOPK4347_00841</name>
</gene>
<evidence type="ECO:0000256" key="1">
    <source>
        <dbReference type="SAM" id="Phobius"/>
    </source>
</evidence>
<dbReference type="GO" id="GO:0009103">
    <property type="term" value="P:lipopolysaccharide biosynthetic process"/>
    <property type="evidence" value="ECO:0007669"/>
    <property type="project" value="TreeGrafter"/>
</dbReference>